<feature type="binding site" evidence="3">
    <location>
        <position position="197"/>
    </location>
    <ligand>
        <name>a divalent metal cation</name>
        <dbReference type="ChEBI" id="CHEBI:60240"/>
    </ligand>
</feature>
<feature type="binding site" evidence="3">
    <location>
        <position position="21"/>
    </location>
    <ligand>
        <name>a divalent metal cation</name>
        <dbReference type="ChEBI" id="CHEBI:60240"/>
    </ligand>
</feature>
<evidence type="ECO:0000256" key="1">
    <source>
        <dbReference type="ARBA" id="ARBA00008853"/>
    </source>
</evidence>
<organism evidence="5 6">
    <name type="scientific">Cellulomonas marina</name>
    <dbReference type="NCBI Taxonomy" id="988821"/>
    <lineage>
        <taxon>Bacteria</taxon>
        <taxon>Bacillati</taxon>
        <taxon>Actinomycetota</taxon>
        <taxon>Actinomycetes</taxon>
        <taxon>Micrococcales</taxon>
        <taxon>Cellulomonadaceae</taxon>
        <taxon>Cellulomonas</taxon>
    </lineage>
</organism>
<dbReference type="PRINTS" id="PR01790">
    <property type="entry name" value="SMP30FAMILY"/>
</dbReference>
<dbReference type="Pfam" id="PF08450">
    <property type="entry name" value="SGL"/>
    <property type="match status" value="1"/>
</dbReference>
<comment type="similarity">
    <text evidence="1">Belongs to the SMP-30/CGR1 family.</text>
</comment>
<name>A0A1I1AI23_9CELL</name>
<dbReference type="GO" id="GO:0019853">
    <property type="term" value="P:L-ascorbic acid biosynthetic process"/>
    <property type="evidence" value="ECO:0007669"/>
    <property type="project" value="TreeGrafter"/>
</dbReference>
<sequence>MAATGTGQAEQVTEALAYHAEGPVWHPSWGGLRWVDMHAGDLLTLRADGSVDRLHVGTLAAFVRPRTRGGYVVGLQRGIGLADDVDAPPVALPELWTEGDVRMNEGGCDPAGTLYAGSMATDGSPGRGTLWRVAADGTAAPLLTPVSISNGIDVSPDGSLAYYNDTATGGTDVLDVRDGALTGRRPWWRGQDDERPDGLVVDAAGNVWVALNGAGAVRCLSPEGRTLAEVALPASGVTACTLGGEDGRDLFVTTSREGLDDPEPEAGAVFRARVEVPGKPVLPYAG</sequence>
<dbReference type="PANTHER" id="PTHR10907:SF47">
    <property type="entry name" value="REGUCALCIN"/>
    <property type="match status" value="1"/>
</dbReference>
<dbReference type="AlphaFoldDB" id="A0A1I1AI23"/>
<comment type="cofactor">
    <cofactor evidence="3">
        <name>Zn(2+)</name>
        <dbReference type="ChEBI" id="CHEBI:29105"/>
    </cofactor>
    <text evidence="3">Binds 1 divalent metal cation per subunit.</text>
</comment>
<dbReference type="RefSeq" id="WP_090034442.1">
    <property type="nucleotide sequence ID" value="NZ_BONM01000020.1"/>
</dbReference>
<evidence type="ECO:0000313" key="6">
    <source>
        <dbReference type="Proteomes" id="UP000199012"/>
    </source>
</evidence>
<dbReference type="SUPFAM" id="SSF63829">
    <property type="entry name" value="Calcium-dependent phosphotriesterase"/>
    <property type="match status" value="1"/>
</dbReference>
<dbReference type="GO" id="GO:0005509">
    <property type="term" value="F:calcium ion binding"/>
    <property type="evidence" value="ECO:0007669"/>
    <property type="project" value="TreeGrafter"/>
</dbReference>
<dbReference type="GO" id="GO:0004341">
    <property type="term" value="F:gluconolactonase activity"/>
    <property type="evidence" value="ECO:0007669"/>
    <property type="project" value="TreeGrafter"/>
</dbReference>
<accession>A0A1I1AI23</accession>
<evidence type="ECO:0000256" key="2">
    <source>
        <dbReference type="PIRSR" id="PIRSR605511-1"/>
    </source>
</evidence>
<keyword evidence="3" id="KW-0862">Zinc</keyword>
<feature type="binding site" evidence="3">
    <location>
        <position position="122"/>
    </location>
    <ligand>
        <name>substrate</name>
    </ligand>
</feature>
<feature type="domain" description="SMP-30/Gluconolactonase/LRE-like region" evidence="4">
    <location>
        <begin position="20"/>
        <end position="255"/>
    </location>
</feature>
<proteinExistence type="inferred from homology"/>
<feature type="binding site" evidence="3">
    <location>
        <position position="104"/>
    </location>
    <ligand>
        <name>substrate</name>
    </ligand>
</feature>
<reference evidence="6" key="1">
    <citation type="submission" date="2016-10" db="EMBL/GenBank/DDBJ databases">
        <authorList>
            <person name="Varghese N."/>
            <person name="Submissions S."/>
        </authorList>
    </citation>
    <scope>NUCLEOTIDE SEQUENCE [LARGE SCALE GENOMIC DNA]</scope>
    <source>
        <strain evidence="6">CGMCC 4.6945</strain>
    </source>
</reference>
<dbReference type="EMBL" id="FOKA01000017">
    <property type="protein sequence ID" value="SFB36100.1"/>
    <property type="molecule type" value="Genomic_DNA"/>
</dbReference>
<protein>
    <submittedName>
        <fullName evidence="5">Sugar lactone lactonase YvrE</fullName>
    </submittedName>
</protein>
<dbReference type="InterPro" id="IPR011042">
    <property type="entry name" value="6-blade_b-propeller_TolB-like"/>
</dbReference>
<dbReference type="Gene3D" id="2.120.10.30">
    <property type="entry name" value="TolB, C-terminal domain"/>
    <property type="match status" value="1"/>
</dbReference>
<feature type="binding site" evidence="3">
    <location>
        <position position="150"/>
    </location>
    <ligand>
        <name>a divalent metal cation</name>
        <dbReference type="ChEBI" id="CHEBI:60240"/>
    </ligand>
</feature>
<dbReference type="PANTHER" id="PTHR10907">
    <property type="entry name" value="REGUCALCIN"/>
    <property type="match status" value="1"/>
</dbReference>
<feature type="active site" description="Proton donor/acceptor" evidence="2">
    <location>
        <position position="197"/>
    </location>
</feature>
<dbReference type="OrthoDB" id="2633250at2"/>
<dbReference type="InterPro" id="IPR013658">
    <property type="entry name" value="SGL"/>
</dbReference>
<feature type="binding site" evidence="3">
    <location>
        <position position="102"/>
    </location>
    <ligand>
        <name>substrate</name>
    </ligand>
</feature>
<evidence type="ECO:0000256" key="3">
    <source>
        <dbReference type="PIRSR" id="PIRSR605511-2"/>
    </source>
</evidence>
<keyword evidence="3" id="KW-0479">Metal-binding</keyword>
<keyword evidence="6" id="KW-1185">Reference proteome</keyword>
<evidence type="ECO:0000259" key="4">
    <source>
        <dbReference type="Pfam" id="PF08450"/>
    </source>
</evidence>
<evidence type="ECO:0000313" key="5">
    <source>
        <dbReference type="EMBL" id="SFB36100.1"/>
    </source>
</evidence>
<dbReference type="Proteomes" id="UP000199012">
    <property type="component" value="Unassembled WGS sequence"/>
</dbReference>
<dbReference type="STRING" id="988821.SAMN05421867_11748"/>
<gene>
    <name evidence="5" type="ORF">SAMN05421867_11748</name>
</gene>
<dbReference type="InterPro" id="IPR005511">
    <property type="entry name" value="SMP-30"/>
</dbReference>